<protein>
    <recommendedName>
        <fullName evidence="4">Copper-binding protein</fullName>
    </recommendedName>
</protein>
<gene>
    <name evidence="2" type="ORF">VP06_04215</name>
</gene>
<dbReference type="PATRIC" id="fig|270351.6.peg.4786"/>
<name>A0A0J6T183_9HYPH</name>
<comment type="caution">
    <text evidence="2">The sequence shown here is derived from an EMBL/GenBank/DDBJ whole genome shotgun (WGS) entry which is preliminary data.</text>
</comment>
<sequence>MRYTLRPAILAFILASPCFAAGANGGQTTVADGHPIEFVETGTSVTFFVIGEDGKPVDTAGLSAKAFVQANGKTETLSLKPAAPNKFVADLKSPLAAGAKVVLSTKLHGHNVQARFEKQ</sequence>
<dbReference type="RefSeq" id="WP_048462588.1">
    <property type="nucleotide sequence ID" value="NZ_LABX01000032.1"/>
</dbReference>
<feature type="chain" id="PRO_5005282134" description="Copper-binding protein" evidence="1">
    <location>
        <begin position="21"/>
        <end position="119"/>
    </location>
</feature>
<dbReference type="AlphaFoldDB" id="A0A0J6T183"/>
<evidence type="ECO:0000313" key="3">
    <source>
        <dbReference type="Proteomes" id="UP000035929"/>
    </source>
</evidence>
<evidence type="ECO:0000256" key="1">
    <source>
        <dbReference type="SAM" id="SignalP"/>
    </source>
</evidence>
<keyword evidence="1" id="KW-0732">Signal</keyword>
<evidence type="ECO:0000313" key="2">
    <source>
        <dbReference type="EMBL" id="KMO39348.1"/>
    </source>
</evidence>
<dbReference type="Proteomes" id="UP000035929">
    <property type="component" value="Unassembled WGS sequence"/>
</dbReference>
<organism evidence="2 3">
    <name type="scientific">Methylobacterium aquaticum</name>
    <dbReference type="NCBI Taxonomy" id="270351"/>
    <lineage>
        <taxon>Bacteria</taxon>
        <taxon>Pseudomonadati</taxon>
        <taxon>Pseudomonadota</taxon>
        <taxon>Alphaproteobacteria</taxon>
        <taxon>Hyphomicrobiales</taxon>
        <taxon>Methylobacteriaceae</taxon>
        <taxon>Methylobacterium</taxon>
    </lineage>
</organism>
<dbReference type="OrthoDB" id="7933680at2"/>
<reference evidence="2 3" key="1">
    <citation type="submission" date="2015-03" db="EMBL/GenBank/DDBJ databases">
        <title>Genome sequencing of Methylobacterium aquaticum DSM16371 type strain.</title>
        <authorList>
            <person name="Chaudhry V."/>
            <person name="Patil P.B."/>
        </authorList>
    </citation>
    <scope>NUCLEOTIDE SEQUENCE [LARGE SCALE GENOMIC DNA]</scope>
    <source>
        <strain evidence="2 3">DSM 16371</strain>
    </source>
</reference>
<dbReference type="EMBL" id="LABX01000032">
    <property type="protein sequence ID" value="KMO39348.1"/>
    <property type="molecule type" value="Genomic_DNA"/>
</dbReference>
<accession>A0A0J6T183</accession>
<evidence type="ECO:0008006" key="4">
    <source>
        <dbReference type="Google" id="ProtNLM"/>
    </source>
</evidence>
<feature type="signal peptide" evidence="1">
    <location>
        <begin position="1"/>
        <end position="20"/>
    </location>
</feature>
<proteinExistence type="predicted"/>